<sequence length="575" mass="60712">MRSKYRALGGFLGSVAAMGICFSAAGPVFARVGLSSPDVATSSAPKNAAAKKPAADERDPVELGADKTIVVRGKRLPAAEAPKWAICSVISRLPAYNLILRQNPDALPPIVQPTRMPRNPDYTAPPKVPVGSPLPQLGKTRFGMTAGGDIALPGADASIAAEAGALPGGFEAGGPGSGATSLQRAQAYGLGALSADSAAAANCVRLLGGPNELTQVPHMSATSRSVEVAAAEYAMRDTDLPMGFALFDQGRYAEALPYFEKAARNLSNLNGGDEAALFVAKLLLAGFGKGDENKRAIEALQRAALTRYVERFHRPVFDPANPELNTASGEAAMMLGAIYRQGLYGTQVDMGEACRWYRRAAFVGHVAAYKMLGDIQYFGLGVPRDPKAAFANYERGAKRHLAAAQVAVGDMLHDGDDGIAVDLPRAIAWYREALKHDDPDAAYALATAYESGKGVPVDREVAFGLYRQAALKGSTEARVAIGEYFRTGTFVPRDEAAARRWFELASQQGDPDGMFNYAALLANGRGGERDLPRAWAWLKVAAAKGKQEAAPAMAAVEARMTAKDKEKALALSGAL</sequence>
<dbReference type="SMART" id="SM00671">
    <property type="entry name" value="SEL1"/>
    <property type="match status" value="7"/>
</dbReference>
<dbReference type="AlphaFoldDB" id="A0A7W6F3M7"/>
<accession>A0A7W6F3M7</accession>
<dbReference type="PANTHER" id="PTHR11102:SF160">
    <property type="entry name" value="ERAD-ASSOCIATED E3 UBIQUITIN-PROTEIN LIGASE COMPONENT HRD3"/>
    <property type="match status" value="1"/>
</dbReference>
<keyword evidence="3" id="KW-1185">Reference proteome</keyword>
<protein>
    <recommendedName>
        <fullName evidence="4">Sel1 repeat family protein</fullName>
    </recommendedName>
</protein>
<gene>
    <name evidence="2" type="ORF">GGR48_002421</name>
</gene>
<dbReference type="Gene3D" id="1.25.40.10">
    <property type="entry name" value="Tetratricopeptide repeat domain"/>
    <property type="match status" value="2"/>
</dbReference>
<dbReference type="EMBL" id="JACIDH010000010">
    <property type="protein sequence ID" value="MBB3879987.1"/>
    <property type="molecule type" value="Genomic_DNA"/>
</dbReference>
<dbReference type="SUPFAM" id="SSF81901">
    <property type="entry name" value="HCP-like"/>
    <property type="match status" value="2"/>
</dbReference>
<name>A0A7W6F3M7_9SPHN</name>
<proteinExistence type="predicted"/>
<dbReference type="RefSeq" id="WP_183952103.1">
    <property type="nucleotide sequence ID" value="NZ_JACIDH010000010.1"/>
</dbReference>
<comment type="caution">
    <text evidence="2">The sequence shown here is derived from an EMBL/GenBank/DDBJ whole genome shotgun (WGS) entry which is preliminary data.</text>
</comment>
<feature type="region of interest" description="Disordered" evidence="1">
    <location>
        <begin position="40"/>
        <end position="60"/>
    </location>
</feature>
<dbReference type="PANTHER" id="PTHR11102">
    <property type="entry name" value="SEL-1-LIKE PROTEIN"/>
    <property type="match status" value="1"/>
</dbReference>
<evidence type="ECO:0008006" key="4">
    <source>
        <dbReference type="Google" id="ProtNLM"/>
    </source>
</evidence>
<reference evidence="2 3" key="1">
    <citation type="submission" date="2020-08" db="EMBL/GenBank/DDBJ databases">
        <title>Genomic Encyclopedia of Type Strains, Phase IV (KMG-IV): sequencing the most valuable type-strain genomes for metagenomic binning, comparative biology and taxonomic classification.</title>
        <authorList>
            <person name="Goeker M."/>
        </authorList>
    </citation>
    <scope>NUCLEOTIDE SEQUENCE [LARGE SCALE GENOMIC DNA]</scope>
    <source>
        <strain evidence="2 3">DSM 19512</strain>
    </source>
</reference>
<evidence type="ECO:0000313" key="2">
    <source>
        <dbReference type="EMBL" id="MBB3879987.1"/>
    </source>
</evidence>
<dbReference type="InterPro" id="IPR011990">
    <property type="entry name" value="TPR-like_helical_dom_sf"/>
</dbReference>
<dbReference type="InterPro" id="IPR006597">
    <property type="entry name" value="Sel1-like"/>
</dbReference>
<evidence type="ECO:0000256" key="1">
    <source>
        <dbReference type="SAM" id="MobiDB-lite"/>
    </source>
</evidence>
<dbReference type="Pfam" id="PF08238">
    <property type="entry name" value="Sel1"/>
    <property type="match status" value="6"/>
</dbReference>
<evidence type="ECO:0000313" key="3">
    <source>
        <dbReference type="Proteomes" id="UP000538670"/>
    </source>
</evidence>
<dbReference type="InterPro" id="IPR050767">
    <property type="entry name" value="Sel1_AlgK"/>
</dbReference>
<organism evidence="2 3">
    <name type="scientific">Sphingomonas pseudosanguinis</name>
    <dbReference type="NCBI Taxonomy" id="413712"/>
    <lineage>
        <taxon>Bacteria</taxon>
        <taxon>Pseudomonadati</taxon>
        <taxon>Pseudomonadota</taxon>
        <taxon>Alphaproteobacteria</taxon>
        <taxon>Sphingomonadales</taxon>
        <taxon>Sphingomonadaceae</taxon>
        <taxon>Sphingomonas</taxon>
    </lineage>
</organism>
<dbReference type="Proteomes" id="UP000538670">
    <property type="component" value="Unassembled WGS sequence"/>
</dbReference>